<feature type="transmembrane region" description="Helical" evidence="1">
    <location>
        <begin position="79"/>
        <end position="97"/>
    </location>
</feature>
<proteinExistence type="predicted"/>
<evidence type="ECO:0000313" key="2">
    <source>
        <dbReference type="EMBL" id="TGO20963.1"/>
    </source>
</evidence>
<name>A0A4Z1FE39_9HELO</name>
<reference evidence="2 3" key="1">
    <citation type="submission" date="2017-12" db="EMBL/GenBank/DDBJ databases">
        <title>Comparative genomics of Botrytis spp.</title>
        <authorList>
            <person name="Valero-Jimenez C.A."/>
            <person name="Tapia P."/>
            <person name="Veloso J."/>
            <person name="Silva-Moreno E."/>
            <person name="Staats M."/>
            <person name="Valdes J.H."/>
            <person name="Van Kan J.A.L."/>
        </authorList>
    </citation>
    <scope>NUCLEOTIDE SEQUENCE [LARGE SCALE GENOMIC DNA]</scope>
    <source>
        <strain evidence="2 3">Bp0003</strain>
    </source>
</reference>
<protein>
    <submittedName>
        <fullName evidence="2">Uncharacterized protein</fullName>
    </submittedName>
</protein>
<dbReference type="AlphaFoldDB" id="A0A4Z1FE39"/>
<comment type="caution">
    <text evidence="2">The sequence shown here is derived from an EMBL/GenBank/DDBJ whole genome shotgun (WGS) entry which is preliminary data.</text>
</comment>
<keyword evidence="3" id="KW-1185">Reference proteome</keyword>
<keyword evidence="1" id="KW-1133">Transmembrane helix</keyword>
<keyword evidence="1" id="KW-0472">Membrane</keyword>
<sequence length="141" mass="15307">MRMGNRDVDGTSKGESLKFLGVEQENSGRGPIAFIGAVEHVLRWSSNSGAVDDYGNRKCVAMAETNCHRAIVTVHRSHIALALALSVAVAVAVVASSERVYPFRHNQACCALLSYLQKFSENLPPITGRGRHHGDGHQLQQ</sequence>
<accession>A0A4Z1FE39</accession>
<keyword evidence="1" id="KW-0812">Transmembrane</keyword>
<evidence type="ECO:0000256" key="1">
    <source>
        <dbReference type="SAM" id="Phobius"/>
    </source>
</evidence>
<dbReference type="Proteomes" id="UP000297910">
    <property type="component" value="Unassembled WGS sequence"/>
</dbReference>
<gene>
    <name evidence="2" type="ORF">BPAE_0252g00060</name>
</gene>
<organism evidence="2 3">
    <name type="scientific">Botrytis paeoniae</name>
    <dbReference type="NCBI Taxonomy" id="278948"/>
    <lineage>
        <taxon>Eukaryota</taxon>
        <taxon>Fungi</taxon>
        <taxon>Dikarya</taxon>
        <taxon>Ascomycota</taxon>
        <taxon>Pezizomycotina</taxon>
        <taxon>Leotiomycetes</taxon>
        <taxon>Helotiales</taxon>
        <taxon>Sclerotiniaceae</taxon>
        <taxon>Botrytis</taxon>
    </lineage>
</organism>
<evidence type="ECO:0000313" key="3">
    <source>
        <dbReference type="Proteomes" id="UP000297910"/>
    </source>
</evidence>
<dbReference type="EMBL" id="PQXI01000251">
    <property type="protein sequence ID" value="TGO20963.1"/>
    <property type="molecule type" value="Genomic_DNA"/>
</dbReference>